<dbReference type="PANTHER" id="PTHR36845:SF1">
    <property type="entry name" value="HYDROLASE, PUTATIVE (AFU_ORTHOLOGUE AFUA_7G05090)-RELATED"/>
    <property type="match status" value="1"/>
</dbReference>
<sequence length="428" mass="48245">MTPSATTTNIASPVDTKKIDDVARKPPKDVTETVLSNLYVERAWKLASKVLTRQDAPDLFPHFTFPGLSYYTWNDSTFWTSGFFPGIVWLLYERSLMTPLSVAPSKDLLLAAQKWQIEMAKEQFKTDNHDLGFMIMPSFSRDYDLTGNRASLDVVVNAARSLASRFSHTTGTIRSWAGARTKLYNIDDQDVDFVVVIDSMMNLDLLYYAAHHTGDKSLADIATTHATTTLANHIRPNYSSYHLVSYDPNRQGVVRHRLTNQGYANESTWARGQAWALYGFAAVYQWTKDEKFLDAAIEIANYFLSRVDESNGVDTIVYWDFDAPRPGVWDVSAAACASSGLLLLQQLAPDRCNYLESVLRILDTVTARATSKGDCLLERSTSNDHEHALHRLTEHGVVYADYYFLEAGNRLLQLQGKQRNISHEDGRS</sequence>
<dbReference type="Gene3D" id="1.50.10.10">
    <property type="match status" value="1"/>
</dbReference>
<dbReference type="EMBL" id="NKUJ01000029">
    <property type="protein sequence ID" value="RMJ17687.1"/>
    <property type="molecule type" value="Genomic_DNA"/>
</dbReference>
<dbReference type="Proteomes" id="UP000277212">
    <property type="component" value="Unassembled WGS sequence"/>
</dbReference>
<dbReference type="GO" id="GO:0000272">
    <property type="term" value="P:polysaccharide catabolic process"/>
    <property type="evidence" value="ECO:0007669"/>
    <property type="project" value="TreeGrafter"/>
</dbReference>
<dbReference type="SUPFAM" id="SSF48208">
    <property type="entry name" value="Six-hairpin glycosidases"/>
    <property type="match status" value="1"/>
</dbReference>
<dbReference type="OrthoDB" id="2317065at2759"/>
<evidence type="ECO:0000256" key="2">
    <source>
        <dbReference type="ARBA" id="ARBA00038358"/>
    </source>
</evidence>
<dbReference type="InterPro" id="IPR052369">
    <property type="entry name" value="UG_Glycosaminoglycan_Hydrolase"/>
</dbReference>
<dbReference type="InterPro" id="IPR008928">
    <property type="entry name" value="6-hairpin_glycosidase_sf"/>
</dbReference>
<dbReference type="GO" id="GO:0052757">
    <property type="term" value="F:chondroitin hydrolase activity"/>
    <property type="evidence" value="ECO:0007669"/>
    <property type="project" value="TreeGrafter"/>
</dbReference>
<gene>
    <name evidence="3" type="ORF">CDV36_002696</name>
</gene>
<keyword evidence="1" id="KW-0378">Hydrolase</keyword>
<name>A0A3M2SJF1_9HYPO</name>
<comment type="similarity">
    <text evidence="2">Belongs to the glycosyl hydrolase 88 family.</text>
</comment>
<comment type="caution">
    <text evidence="3">The sequence shown here is derived from an EMBL/GenBank/DDBJ whole genome shotgun (WGS) entry which is preliminary data.</text>
</comment>
<organism evidence="3 4">
    <name type="scientific">Fusarium kuroshium</name>
    <dbReference type="NCBI Taxonomy" id="2010991"/>
    <lineage>
        <taxon>Eukaryota</taxon>
        <taxon>Fungi</taxon>
        <taxon>Dikarya</taxon>
        <taxon>Ascomycota</taxon>
        <taxon>Pezizomycotina</taxon>
        <taxon>Sordariomycetes</taxon>
        <taxon>Hypocreomycetidae</taxon>
        <taxon>Hypocreales</taxon>
        <taxon>Nectriaceae</taxon>
        <taxon>Fusarium</taxon>
        <taxon>Fusarium solani species complex</taxon>
    </lineage>
</organism>
<evidence type="ECO:0000256" key="1">
    <source>
        <dbReference type="ARBA" id="ARBA00022801"/>
    </source>
</evidence>
<protein>
    <recommendedName>
        <fullName evidence="5">Glucuronyl hydrolase</fullName>
    </recommendedName>
</protein>
<accession>A0A3M2SJF1</accession>
<dbReference type="InterPro" id="IPR012341">
    <property type="entry name" value="6hp_glycosidase-like_sf"/>
</dbReference>
<proteinExistence type="inferred from homology"/>
<evidence type="ECO:0000313" key="3">
    <source>
        <dbReference type="EMBL" id="RMJ17687.1"/>
    </source>
</evidence>
<reference evidence="3 4" key="1">
    <citation type="submission" date="2017-06" db="EMBL/GenBank/DDBJ databases">
        <title>Comparative genomic analysis of Ambrosia Fusariam Clade fungi.</title>
        <authorList>
            <person name="Stajich J.E."/>
            <person name="Carrillo J."/>
            <person name="Kijimoto T."/>
            <person name="Eskalen A."/>
            <person name="O'Donnell K."/>
            <person name="Kasson M."/>
        </authorList>
    </citation>
    <scope>NUCLEOTIDE SEQUENCE [LARGE SCALE GENOMIC DNA]</scope>
    <source>
        <strain evidence="3">UCR3666</strain>
    </source>
</reference>
<keyword evidence="4" id="KW-1185">Reference proteome</keyword>
<evidence type="ECO:0000313" key="4">
    <source>
        <dbReference type="Proteomes" id="UP000277212"/>
    </source>
</evidence>
<evidence type="ECO:0008006" key="5">
    <source>
        <dbReference type="Google" id="ProtNLM"/>
    </source>
</evidence>
<dbReference type="AlphaFoldDB" id="A0A3M2SJF1"/>
<dbReference type="PANTHER" id="PTHR36845">
    <property type="entry name" value="HYDROLASE, PUTATIVE (AFU_ORTHOLOGUE AFUA_7G05090)-RELATED"/>
    <property type="match status" value="1"/>
</dbReference>